<proteinExistence type="predicted"/>
<dbReference type="eggNOG" id="COG3209">
    <property type="taxonomic scope" value="Bacteria"/>
</dbReference>
<evidence type="ECO:0000313" key="3">
    <source>
        <dbReference type="Proteomes" id="UP000012283"/>
    </source>
</evidence>
<dbReference type="STRING" id="1308866.J416_07487"/>
<protein>
    <submittedName>
        <fullName evidence="2">Transposase</fullName>
    </submittedName>
</protein>
<sequence>MKAKRTGSNQSWFPENWTEADITAAGAKIAELDRFSNAENGMAIFGEYKEIRVGVIKTNGEIGTIFSDATKQP</sequence>
<evidence type="ECO:0000313" key="2">
    <source>
        <dbReference type="EMBL" id="ENH97020.1"/>
    </source>
</evidence>
<gene>
    <name evidence="2" type="ORF">J416_07487</name>
</gene>
<reference evidence="2 3" key="1">
    <citation type="submission" date="2013-03" db="EMBL/GenBank/DDBJ databases">
        <title>Draft genome sequence of Gracibacillus halophilus YIM-C55.5, a moderately halophilic and thermophilic organism from the Xiaochaidamu salt lake.</title>
        <authorList>
            <person name="Sugumar T."/>
            <person name="Polireddy D.R."/>
            <person name="Antony A."/>
            <person name="Madhava Y.R."/>
            <person name="Sivakumar N."/>
        </authorList>
    </citation>
    <scope>NUCLEOTIDE SEQUENCE [LARGE SCALE GENOMIC DNA]</scope>
    <source>
        <strain evidence="2 3">YIM-C55.5</strain>
    </source>
</reference>
<organism evidence="2 3">
    <name type="scientific">Gracilibacillus halophilus YIM-C55.5</name>
    <dbReference type="NCBI Taxonomy" id="1308866"/>
    <lineage>
        <taxon>Bacteria</taxon>
        <taxon>Bacillati</taxon>
        <taxon>Bacillota</taxon>
        <taxon>Bacilli</taxon>
        <taxon>Bacillales</taxon>
        <taxon>Bacillaceae</taxon>
        <taxon>Gracilibacillus</taxon>
    </lineage>
</organism>
<dbReference type="GO" id="GO:0004519">
    <property type="term" value="F:endonuclease activity"/>
    <property type="evidence" value="ECO:0007669"/>
    <property type="project" value="InterPro"/>
</dbReference>
<comment type="caution">
    <text evidence="2">The sequence shown here is derived from an EMBL/GenBank/DDBJ whole genome shotgun (WGS) entry which is preliminary data.</text>
</comment>
<accession>N4WRK2</accession>
<dbReference type="EMBL" id="APML01000024">
    <property type="protein sequence ID" value="ENH97020.1"/>
    <property type="molecule type" value="Genomic_DNA"/>
</dbReference>
<dbReference type="Pfam" id="PF14436">
    <property type="entry name" value="EndoU_bacteria"/>
    <property type="match status" value="1"/>
</dbReference>
<dbReference type="RefSeq" id="WP_003467518.1">
    <property type="nucleotide sequence ID" value="NZ_APML01000024.1"/>
</dbReference>
<dbReference type="AlphaFoldDB" id="N4WRK2"/>
<feature type="domain" description="Bacterial EndoU nuclease" evidence="1">
    <location>
        <begin position="6"/>
        <end position="69"/>
    </location>
</feature>
<evidence type="ECO:0000259" key="1">
    <source>
        <dbReference type="Pfam" id="PF14436"/>
    </source>
</evidence>
<name>N4WRK2_9BACI</name>
<keyword evidence="3" id="KW-1185">Reference proteome</keyword>
<dbReference type="Proteomes" id="UP000012283">
    <property type="component" value="Unassembled WGS sequence"/>
</dbReference>
<dbReference type="InterPro" id="IPR029501">
    <property type="entry name" value="EndoU_bac"/>
</dbReference>
<dbReference type="PATRIC" id="fig|1308866.3.peg.1513"/>